<evidence type="ECO:0000256" key="1">
    <source>
        <dbReference type="ARBA" id="ARBA00004429"/>
    </source>
</evidence>
<keyword evidence="19 24" id="KW-1208">Phospholipid metabolism</keyword>
<keyword evidence="15 24" id="KW-1133">Transmembrane helix</keyword>
<evidence type="ECO:0000256" key="11">
    <source>
        <dbReference type="ARBA" id="ARBA00022741"/>
    </source>
</evidence>
<reference evidence="25" key="1">
    <citation type="submission" date="2021-02" db="EMBL/GenBank/DDBJ databases">
        <title>Neisseriaceae sp. 26B isolated from the cloaca of a Common Toad-headed Turtle (Mesoclemmys nasuta).</title>
        <authorList>
            <person name="Spergser J."/>
            <person name="Busse H.-J."/>
        </authorList>
    </citation>
    <scope>NUCLEOTIDE SEQUENCE</scope>
    <source>
        <strain evidence="25">26B</strain>
    </source>
</reference>
<evidence type="ECO:0000256" key="24">
    <source>
        <dbReference type="RuleBase" id="RU363065"/>
    </source>
</evidence>
<feature type="binding site" evidence="23">
    <location>
        <position position="71"/>
    </location>
    <ligand>
        <name>a divalent metal cation</name>
        <dbReference type="ChEBI" id="CHEBI:60240"/>
    </ligand>
</feature>
<dbReference type="Gene3D" id="1.10.287.3610">
    <property type="match status" value="1"/>
</dbReference>
<keyword evidence="16 24" id="KW-0443">Lipid metabolism</keyword>
<feature type="binding site" evidence="22">
    <location>
        <position position="71"/>
    </location>
    <ligand>
        <name>ATP</name>
        <dbReference type="ChEBI" id="CHEBI:30616"/>
    </ligand>
</feature>
<keyword evidence="9 24" id="KW-0812">Transmembrane</keyword>
<dbReference type="EMBL" id="CP069798">
    <property type="protein sequence ID" value="QRQ80693.1"/>
    <property type="molecule type" value="Genomic_DNA"/>
</dbReference>
<feature type="active site" description="Proton acceptor" evidence="20">
    <location>
        <position position="112"/>
    </location>
</feature>
<name>A0A892ZDF4_9NEIS</name>
<feature type="binding site" evidence="21">
    <location>
        <position position="112"/>
    </location>
    <ligand>
        <name>substrate</name>
    </ligand>
</feature>
<dbReference type="InterPro" id="IPR036945">
    <property type="entry name" value="DAGK_sf"/>
</dbReference>
<comment type="subcellular location">
    <subcellularLocation>
        <location evidence="1 24">Cell inner membrane</location>
        <topology evidence="1 24">Multi-pass membrane protein</topology>
    </subcellularLocation>
</comment>
<feature type="transmembrane region" description="Helical" evidence="24">
    <location>
        <begin position="84"/>
        <end position="111"/>
    </location>
</feature>
<comment type="caution">
    <text evidence="24">Lacks conserved residue(s) required for the propagation of feature annotation.</text>
</comment>
<dbReference type="CDD" id="cd14264">
    <property type="entry name" value="DAGK_IM"/>
    <property type="match status" value="1"/>
</dbReference>
<keyword evidence="26" id="KW-1185">Reference proteome</keyword>
<proteinExistence type="inferred from homology"/>
<evidence type="ECO:0000256" key="13">
    <source>
        <dbReference type="ARBA" id="ARBA00022840"/>
    </source>
</evidence>
<dbReference type="Pfam" id="PF01219">
    <property type="entry name" value="DAGK_prokar"/>
    <property type="match status" value="1"/>
</dbReference>
<evidence type="ECO:0000313" key="25">
    <source>
        <dbReference type="EMBL" id="QRQ80693.1"/>
    </source>
</evidence>
<evidence type="ECO:0000256" key="9">
    <source>
        <dbReference type="ARBA" id="ARBA00022692"/>
    </source>
</evidence>
<dbReference type="InterPro" id="IPR033718">
    <property type="entry name" value="DAGK_prok"/>
</dbReference>
<feature type="binding site" evidence="23">
    <location>
        <position position="119"/>
    </location>
    <ligand>
        <name>a divalent metal cation</name>
        <dbReference type="ChEBI" id="CHEBI:60240"/>
    </ligand>
</feature>
<keyword evidence="13 22" id="KW-0067">ATP-binding</keyword>
<dbReference type="AlphaFoldDB" id="A0A892ZDF4"/>
<accession>A0A892ZDF4</accession>
<keyword evidence="17 24" id="KW-0472">Membrane</keyword>
<evidence type="ECO:0000256" key="20">
    <source>
        <dbReference type="PIRSR" id="PIRSR600829-1"/>
    </source>
</evidence>
<evidence type="ECO:0000256" key="8">
    <source>
        <dbReference type="ARBA" id="ARBA00022679"/>
    </source>
</evidence>
<keyword evidence="12 24" id="KW-0418">Kinase</keyword>
<evidence type="ECO:0000313" key="26">
    <source>
        <dbReference type="Proteomes" id="UP000653156"/>
    </source>
</evidence>
<feature type="transmembrane region" description="Helical" evidence="24">
    <location>
        <begin position="142"/>
        <end position="160"/>
    </location>
</feature>
<gene>
    <name evidence="25" type="ORF">JQU52_07905</name>
</gene>
<dbReference type="EC" id="2.7.1.107" evidence="3 24"/>
<evidence type="ECO:0000256" key="5">
    <source>
        <dbReference type="ARBA" id="ARBA00022475"/>
    </source>
</evidence>
<evidence type="ECO:0000256" key="17">
    <source>
        <dbReference type="ARBA" id="ARBA00023136"/>
    </source>
</evidence>
<keyword evidence="8 24" id="KW-0808">Transferase</keyword>
<keyword evidence="10 23" id="KW-0479">Metal-binding</keyword>
<keyword evidence="14 23" id="KW-0460">Magnesium</keyword>
<keyword evidence="18" id="KW-0594">Phospholipid biosynthesis</keyword>
<evidence type="ECO:0000256" key="4">
    <source>
        <dbReference type="ARBA" id="ARBA00017575"/>
    </source>
</evidence>
<evidence type="ECO:0000256" key="14">
    <source>
        <dbReference type="ARBA" id="ARBA00022842"/>
    </source>
</evidence>
<evidence type="ECO:0000256" key="7">
    <source>
        <dbReference type="ARBA" id="ARBA00022519"/>
    </source>
</evidence>
<keyword evidence="5" id="KW-1003">Cell membrane</keyword>
<keyword evidence="7 24" id="KW-0997">Cell inner membrane</keyword>
<dbReference type="GO" id="GO:0046872">
    <property type="term" value="F:metal ion binding"/>
    <property type="evidence" value="ECO:0007669"/>
    <property type="project" value="UniProtKB-KW"/>
</dbReference>
<dbReference type="GO" id="GO:0005524">
    <property type="term" value="F:ATP binding"/>
    <property type="evidence" value="ECO:0007669"/>
    <property type="project" value="UniProtKB-KW"/>
</dbReference>
<feature type="binding site" evidence="22">
    <location>
        <position position="53"/>
    </location>
    <ligand>
        <name>ATP</name>
        <dbReference type="ChEBI" id="CHEBI:30616"/>
    </ligand>
</feature>
<feature type="binding site" evidence="22">
    <location>
        <position position="119"/>
    </location>
    <ligand>
        <name>ATP</name>
        <dbReference type="ChEBI" id="CHEBI:30616"/>
    </ligand>
</feature>
<dbReference type="GO" id="GO:0004143">
    <property type="term" value="F:ATP-dependent diacylglycerol kinase activity"/>
    <property type="evidence" value="ECO:0007669"/>
    <property type="project" value="UniProtKB-EC"/>
</dbReference>
<evidence type="ECO:0000256" key="22">
    <source>
        <dbReference type="PIRSR" id="PIRSR600829-3"/>
    </source>
</evidence>
<dbReference type="PANTHER" id="PTHR34299">
    <property type="entry name" value="DIACYLGLYCEROL KINASE"/>
    <property type="match status" value="1"/>
</dbReference>
<evidence type="ECO:0000256" key="21">
    <source>
        <dbReference type="PIRSR" id="PIRSR600829-2"/>
    </source>
</evidence>
<evidence type="ECO:0000256" key="19">
    <source>
        <dbReference type="ARBA" id="ARBA00023264"/>
    </source>
</evidence>
<feature type="binding site" evidence="22">
    <location>
        <position position="60"/>
    </location>
    <ligand>
        <name>ATP</name>
        <dbReference type="ChEBI" id="CHEBI:30616"/>
    </ligand>
</feature>
<comment type="cofactor">
    <cofactor evidence="23">
        <name>Mg(2+)</name>
        <dbReference type="ChEBI" id="CHEBI:18420"/>
    </cofactor>
    <text evidence="23">Mn(2+), Zn(2+), Cd(2+) and Co(2+) support activity to lesser extents.</text>
</comment>
<protein>
    <recommendedName>
        <fullName evidence="4 24">Diacylglycerol kinase</fullName>
        <ecNumber evidence="3 24">2.7.1.107</ecNumber>
    </recommendedName>
</protein>
<evidence type="ECO:0000256" key="10">
    <source>
        <dbReference type="ARBA" id="ARBA00022723"/>
    </source>
</evidence>
<feature type="binding site" evidence="21">
    <location>
        <position position="53"/>
    </location>
    <ligand>
        <name>substrate</name>
    </ligand>
</feature>
<feature type="binding site" evidence="21">
    <location>
        <begin position="155"/>
        <end position="160"/>
    </location>
    <ligand>
        <name>substrate</name>
    </ligand>
</feature>
<dbReference type="GO" id="GO:0006654">
    <property type="term" value="P:phosphatidic acid biosynthetic process"/>
    <property type="evidence" value="ECO:0007669"/>
    <property type="project" value="InterPro"/>
</dbReference>
<evidence type="ECO:0000256" key="18">
    <source>
        <dbReference type="ARBA" id="ARBA00023209"/>
    </source>
</evidence>
<evidence type="ECO:0000256" key="3">
    <source>
        <dbReference type="ARBA" id="ARBA00012133"/>
    </source>
</evidence>
<organism evidence="25 26">
    <name type="scientific">Paralysiella testudinis</name>
    <dbReference type="NCBI Taxonomy" id="2809020"/>
    <lineage>
        <taxon>Bacteria</taxon>
        <taxon>Pseudomonadati</taxon>
        <taxon>Pseudomonadota</taxon>
        <taxon>Betaproteobacteria</taxon>
        <taxon>Neisseriales</taxon>
        <taxon>Neisseriaceae</taxon>
        <taxon>Paralysiella</taxon>
    </lineage>
</organism>
<sequence length="166" mass="18179">MPHNKTTPKPDTEADNGRSIPSYIQEVSDKAHEYYADVQSYAAQMKGKTGVRRIINALGYSWDGVKAACEEAGFRQLLWLNGTLLLLALCLPFGLAVQLVLILASCMSLAVELINTGIEAAVDHTSLDKHDLAKRAKDVGSAAQYLTLFMLALLWLLAVWRTFVAA</sequence>
<evidence type="ECO:0000256" key="16">
    <source>
        <dbReference type="ARBA" id="ARBA00023098"/>
    </source>
</evidence>
<dbReference type="GO" id="GO:0005886">
    <property type="term" value="C:plasma membrane"/>
    <property type="evidence" value="ECO:0007669"/>
    <property type="project" value="UniProtKB-SubCell"/>
</dbReference>
<keyword evidence="6" id="KW-0444">Lipid biosynthesis</keyword>
<evidence type="ECO:0000256" key="12">
    <source>
        <dbReference type="ARBA" id="ARBA00022777"/>
    </source>
</evidence>
<feature type="binding site" evidence="21">
    <location>
        <position position="141"/>
    </location>
    <ligand>
        <name>substrate</name>
    </ligand>
</feature>
<evidence type="ECO:0000256" key="2">
    <source>
        <dbReference type="ARBA" id="ARBA00005967"/>
    </source>
</evidence>
<dbReference type="KEGG" id="ptes:JQU52_07905"/>
<comment type="function">
    <text evidence="24">Catalyzes the ATP-dependent phosphorylation of sn-l,2-diacylglycerol (DAG) to phosphatidic acid. Involved in the recycling of diacylglycerol produced as a by-product during membrane-derived oligosaccharide (MDO) biosynthesis.</text>
</comment>
<keyword evidence="11 22" id="KW-0547">Nucleotide-binding</keyword>
<dbReference type="InterPro" id="IPR000829">
    <property type="entry name" value="DAGK"/>
</dbReference>
<evidence type="ECO:0000256" key="15">
    <source>
        <dbReference type="ARBA" id="ARBA00022989"/>
    </source>
</evidence>
<feature type="binding site" evidence="21">
    <location>
        <begin position="57"/>
        <end position="62"/>
    </location>
    <ligand>
        <name>substrate</name>
    </ligand>
</feature>
<evidence type="ECO:0000256" key="6">
    <source>
        <dbReference type="ARBA" id="ARBA00022516"/>
    </source>
</evidence>
<dbReference type="PANTHER" id="PTHR34299:SF1">
    <property type="entry name" value="DIACYLGLYCEROL KINASE"/>
    <property type="match status" value="1"/>
</dbReference>
<comment type="similarity">
    <text evidence="2 24">Belongs to the bacterial diacylglycerol kinase family.</text>
</comment>
<evidence type="ECO:0000256" key="23">
    <source>
        <dbReference type="PIRSR" id="PIRSR600829-4"/>
    </source>
</evidence>
<feature type="binding site" evidence="22">
    <location>
        <begin position="137"/>
        <end position="138"/>
    </location>
    <ligand>
        <name>ATP</name>
        <dbReference type="ChEBI" id="CHEBI:30616"/>
    </ligand>
</feature>
<comment type="catalytic activity">
    <reaction evidence="24">
        <text>a 1,2-diacyl-sn-glycerol + ATP = a 1,2-diacyl-sn-glycero-3-phosphate + ADP + H(+)</text>
        <dbReference type="Rhea" id="RHEA:10272"/>
        <dbReference type="ChEBI" id="CHEBI:15378"/>
        <dbReference type="ChEBI" id="CHEBI:17815"/>
        <dbReference type="ChEBI" id="CHEBI:30616"/>
        <dbReference type="ChEBI" id="CHEBI:58608"/>
        <dbReference type="ChEBI" id="CHEBI:456216"/>
        <dbReference type="EC" id="2.7.1.107"/>
    </reaction>
</comment>
<dbReference type="Proteomes" id="UP000653156">
    <property type="component" value="Chromosome"/>
</dbReference>